<dbReference type="Gene3D" id="2.130.10.10">
    <property type="entry name" value="YVTN repeat-like/Quinoprotein amine dehydrogenase"/>
    <property type="match status" value="2"/>
</dbReference>
<evidence type="ECO:0008006" key="10">
    <source>
        <dbReference type="Google" id="ProtNLM"/>
    </source>
</evidence>
<dbReference type="GeneID" id="43589947"/>
<keyword evidence="3" id="KW-0119">Carbohydrate metabolism</keyword>
<gene>
    <name evidence="8" type="ORF">CI109_107422</name>
</gene>
<organism evidence="8 9">
    <name type="scientific">Kwoniella shandongensis</name>
    <dbReference type="NCBI Taxonomy" id="1734106"/>
    <lineage>
        <taxon>Eukaryota</taxon>
        <taxon>Fungi</taxon>
        <taxon>Dikarya</taxon>
        <taxon>Basidiomycota</taxon>
        <taxon>Agaricomycotina</taxon>
        <taxon>Tremellomycetes</taxon>
        <taxon>Tremellales</taxon>
        <taxon>Cryptococcaceae</taxon>
        <taxon>Kwoniella</taxon>
    </lineage>
</organism>
<feature type="region of interest" description="Disordered" evidence="7">
    <location>
        <begin position="1"/>
        <end position="29"/>
    </location>
</feature>
<dbReference type="InterPro" id="IPR015943">
    <property type="entry name" value="WD40/YVTN_repeat-like_dom_sf"/>
</dbReference>
<keyword evidence="9" id="KW-1185">Reference proteome</keyword>
<dbReference type="RefSeq" id="XP_031859802.2">
    <property type="nucleotide sequence ID" value="XM_032005795.2"/>
</dbReference>
<comment type="similarity">
    <text evidence="6">Belongs to the glycosyl hydrolase 74 family.</text>
</comment>
<dbReference type="EMBL" id="CP144064">
    <property type="protein sequence ID" value="WWD22927.1"/>
    <property type="molecule type" value="Genomic_DNA"/>
</dbReference>
<dbReference type="Proteomes" id="UP000322225">
    <property type="component" value="Chromosome 14"/>
</dbReference>
<evidence type="ECO:0000256" key="6">
    <source>
        <dbReference type="ARBA" id="ARBA00037986"/>
    </source>
</evidence>
<dbReference type="GO" id="GO:0016798">
    <property type="term" value="F:hydrolase activity, acting on glycosyl bonds"/>
    <property type="evidence" value="ECO:0007669"/>
    <property type="project" value="UniProtKB-KW"/>
</dbReference>
<reference evidence="8" key="2">
    <citation type="submission" date="2024-01" db="EMBL/GenBank/DDBJ databases">
        <title>Comparative genomics of Cryptococcus and Kwoniella reveals pathogenesis evolution and contrasting modes of karyotype evolution via chromosome fusion or intercentromeric recombination.</title>
        <authorList>
            <person name="Coelho M.A."/>
            <person name="David-Palma M."/>
            <person name="Shea T."/>
            <person name="Bowers K."/>
            <person name="McGinley-Smith S."/>
            <person name="Mohammad A.W."/>
            <person name="Gnirke A."/>
            <person name="Yurkov A.M."/>
            <person name="Nowrousian M."/>
            <person name="Sun S."/>
            <person name="Cuomo C.A."/>
            <person name="Heitman J."/>
        </authorList>
    </citation>
    <scope>NUCLEOTIDE SEQUENCE</scope>
    <source>
        <strain evidence="8">CBS 12478</strain>
    </source>
</reference>
<evidence type="ECO:0000256" key="3">
    <source>
        <dbReference type="ARBA" id="ARBA00023277"/>
    </source>
</evidence>
<evidence type="ECO:0000256" key="1">
    <source>
        <dbReference type="ARBA" id="ARBA00022729"/>
    </source>
</evidence>
<sequence length="845" mass="90562">MSASLIKPTSVVCKEPNPGGPEDADRCPQPTSTDLKMSFYVGLTLALAALVRAAPAANTGYEFNSVAITGGGYITGFIAHPAEENLMYTRTDIGSTYRWNQTLDKWIPLTDFISEADVNLFGTESFALDPNHPERLYLAQGRYITSNNSAFFVSSDYGETFDIHPAPFPMGANDLGRNNGERLAVNPFNSDEIWMGTRTAGLWKSDDRAKTWSNVTSIPNAFANTIGIVFVIFDPKKNGTIYAGATAPEGLFHSTDGGASWSPVPNQPSTWEVTVPANTTGPQSTAPQPMKAVLSSEGVFYITYGDYPGPYGVTYGAVYSYNTNTQEWQNITPNANNSSPPPFEPQAFPNGGYCGVSVSATDSNTLVITSLDRDPGPAIDSLYVSRDGGKSWKDVAQLSTPNVEASGGYWGHSIEQAALKNGTPVPWLSFDNSPGWGGYGAPSPIQGLTKFGWWETALLMSPWDSEKVMYGTGATIWASDNILSTAEESKAADWYIKAQGIEMTACLELSSPTDGVHLLSGLGDINGYAHFDLDTPQPMFSLPVASNLDGLDWAGHHPEYIVRIGQSHLNNTPETGCHFGAISTDGGHDWEPLATCIPPMNSSSTFTAGTIAVDASASCIVWSAGNWLNRFLPTSNVSGPYYSSDQGKNWNSPTGLTVQTPNITTDRVQDATFYSYTDGVWYLSTDGGRTYSSKPGTEIGLPSGEGAKPIVDFKRAGHVYLNLAERGIYYSSNFGSSWKKVTGDNITAALFTVGKAAPGKKTPALFIWGTVESGGKTGLYRSDDNGANWTRINDDAHQYGGPSVIQGDPRVYGRVFFGTFGRGILRADIRKGSKKGGVAPGTGGI</sequence>
<dbReference type="KEGG" id="ksn:43589947"/>
<dbReference type="GO" id="GO:0010411">
    <property type="term" value="P:xyloglucan metabolic process"/>
    <property type="evidence" value="ECO:0007669"/>
    <property type="project" value="TreeGrafter"/>
</dbReference>
<dbReference type="CDD" id="cd15482">
    <property type="entry name" value="Sialidase_non-viral"/>
    <property type="match status" value="2"/>
</dbReference>
<evidence type="ECO:0000313" key="8">
    <source>
        <dbReference type="EMBL" id="WWD22927.1"/>
    </source>
</evidence>
<dbReference type="Pfam" id="PF15899">
    <property type="entry name" value="BNR_6"/>
    <property type="match status" value="1"/>
</dbReference>
<protein>
    <recommendedName>
        <fullName evidence="10">Sortilin N-terminal domain-containing protein</fullName>
    </recommendedName>
</protein>
<proteinExistence type="inferred from homology"/>
<keyword evidence="4" id="KW-0326">Glycosidase</keyword>
<dbReference type="AlphaFoldDB" id="A0AAJ8LRU4"/>
<dbReference type="PANTHER" id="PTHR43739">
    <property type="entry name" value="XYLOGLUCANASE (EUROFUNG)"/>
    <property type="match status" value="1"/>
</dbReference>
<dbReference type="SUPFAM" id="SSF110296">
    <property type="entry name" value="Oligoxyloglucan reducing end-specific cellobiohydrolase"/>
    <property type="match status" value="2"/>
</dbReference>
<evidence type="ECO:0000313" key="9">
    <source>
        <dbReference type="Proteomes" id="UP000322225"/>
    </source>
</evidence>
<accession>A0AAJ8LRU4</accession>
<dbReference type="PANTHER" id="PTHR43739:SF2">
    <property type="entry name" value="OLIGOXYLOGLUCAN-REDUCING END-SPECIFIC XYLOGLUCANASE-RELATED"/>
    <property type="match status" value="1"/>
</dbReference>
<evidence type="ECO:0000256" key="2">
    <source>
        <dbReference type="ARBA" id="ARBA00022801"/>
    </source>
</evidence>
<keyword evidence="5" id="KW-0624">Polysaccharide degradation</keyword>
<evidence type="ECO:0000256" key="4">
    <source>
        <dbReference type="ARBA" id="ARBA00023295"/>
    </source>
</evidence>
<evidence type="ECO:0000256" key="7">
    <source>
        <dbReference type="SAM" id="MobiDB-lite"/>
    </source>
</evidence>
<name>A0AAJ8LRU4_9TREE</name>
<reference evidence="8" key="1">
    <citation type="submission" date="2017-08" db="EMBL/GenBank/DDBJ databases">
        <authorList>
            <person name="Cuomo C."/>
            <person name="Billmyre B."/>
            <person name="Heitman J."/>
        </authorList>
    </citation>
    <scope>NUCLEOTIDE SEQUENCE</scope>
    <source>
        <strain evidence="8">CBS 12478</strain>
    </source>
</reference>
<evidence type="ECO:0000256" key="5">
    <source>
        <dbReference type="ARBA" id="ARBA00023326"/>
    </source>
</evidence>
<keyword evidence="2" id="KW-0378">Hydrolase</keyword>
<dbReference type="InterPro" id="IPR002860">
    <property type="entry name" value="BNR_rpt"/>
</dbReference>
<dbReference type="GO" id="GO:0000272">
    <property type="term" value="P:polysaccharide catabolic process"/>
    <property type="evidence" value="ECO:0007669"/>
    <property type="project" value="UniProtKB-KW"/>
</dbReference>
<dbReference type="InterPro" id="IPR052025">
    <property type="entry name" value="Xyloglucanase_GH74"/>
</dbReference>
<keyword evidence="1" id="KW-0732">Signal</keyword>